<dbReference type="AlphaFoldDB" id="A0A2L1UEY2"/>
<keyword evidence="3" id="KW-1003">Cell membrane</keyword>
<evidence type="ECO:0000256" key="4">
    <source>
        <dbReference type="ARBA" id="ARBA00022692"/>
    </source>
</evidence>
<feature type="transmembrane region" description="Helical" evidence="7">
    <location>
        <begin position="85"/>
        <end position="111"/>
    </location>
</feature>
<evidence type="ECO:0000256" key="2">
    <source>
        <dbReference type="ARBA" id="ARBA00007430"/>
    </source>
</evidence>
<dbReference type="Proteomes" id="UP000239833">
    <property type="component" value="Chromosome"/>
</dbReference>
<organism evidence="8 9">
    <name type="scientific">Paenibacillus larvae subsp. larvae</name>
    <dbReference type="NCBI Taxonomy" id="147375"/>
    <lineage>
        <taxon>Bacteria</taxon>
        <taxon>Bacillati</taxon>
        <taxon>Bacillota</taxon>
        <taxon>Bacilli</taxon>
        <taxon>Bacillales</taxon>
        <taxon>Paenibacillaceae</taxon>
        <taxon>Paenibacillus</taxon>
    </lineage>
</organism>
<evidence type="ECO:0000256" key="5">
    <source>
        <dbReference type="ARBA" id="ARBA00022989"/>
    </source>
</evidence>
<name>A0A2L1UEY2_9BACL</name>
<dbReference type="RefSeq" id="WP_104932708.1">
    <property type="nucleotide sequence ID" value="NZ_CP019655.1"/>
</dbReference>
<comment type="subcellular location">
    <subcellularLocation>
        <location evidence="1">Cell membrane</location>
        <topology evidence="1">Multi-pass membrane protein</topology>
    </subcellularLocation>
</comment>
<evidence type="ECO:0000313" key="9">
    <source>
        <dbReference type="Proteomes" id="UP000239833"/>
    </source>
</evidence>
<keyword evidence="4 7" id="KW-0812">Transmembrane</keyword>
<proteinExistence type="inferred from homology"/>
<dbReference type="GO" id="GO:0005886">
    <property type="term" value="C:plasma membrane"/>
    <property type="evidence" value="ECO:0007669"/>
    <property type="project" value="UniProtKB-SubCell"/>
</dbReference>
<feature type="transmembrane region" description="Helical" evidence="7">
    <location>
        <begin position="55"/>
        <end position="73"/>
    </location>
</feature>
<feature type="transmembrane region" description="Helical" evidence="7">
    <location>
        <begin position="123"/>
        <end position="144"/>
    </location>
</feature>
<dbReference type="InterPro" id="IPR050833">
    <property type="entry name" value="Poly_Biosynth_Transport"/>
</dbReference>
<protein>
    <submittedName>
        <fullName evidence="8">Polysaccharide biosynthesis protein</fullName>
    </submittedName>
</protein>
<dbReference type="PANTHER" id="PTHR30250:SF10">
    <property type="entry name" value="LIPOPOLYSACCHARIDE BIOSYNTHESIS PROTEIN WZXC"/>
    <property type="match status" value="1"/>
</dbReference>
<gene>
    <name evidence="8" type="ORF">ERICIII_02603</name>
</gene>
<dbReference type="EMBL" id="CP019655">
    <property type="protein sequence ID" value="AVF26742.1"/>
    <property type="molecule type" value="Genomic_DNA"/>
</dbReference>
<dbReference type="STRING" id="147375.BXP28_04270"/>
<dbReference type="Pfam" id="PF13440">
    <property type="entry name" value="Polysacc_synt_3"/>
    <property type="match status" value="1"/>
</dbReference>
<comment type="similarity">
    <text evidence="2">Belongs to the polysaccharide synthase family.</text>
</comment>
<evidence type="ECO:0000256" key="7">
    <source>
        <dbReference type="SAM" id="Phobius"/>
    </source>
</evidence>
<feature type="transmembrane region" description="Helical" evidence="7">
    <location>
        <begin position="380"/>
        <end position="397"/>
    </location>
</feature>
<evidence type="ECO:0000313" key="8">
    <source>
        <dbReference type="EMBL" id="AVF26742.1"/>
    </source>
</evidence>
<evidence type="ECO:0000256" key="1">
    <source>
        <dbReference type="ARBA" id="ARBA00004651"/>
    </source>
</evidence>
<evidence type="ECO:0000256" key="6">
    <source>
        <dbReference type="ARBA" id="ARBA00023136"/>
    </source>
</evidence>
<feature type="transmembrane region" description="Helical" evidence="7">
    <location>
        <begin position="312"/>
        <end position="333"/>
    </location>
</feature>
<keyword evidence="6 7" id="KW-0472">Membrane</keyword>
<dbReference type="PANTHER" id="PTHR30250">
    <property type="entry name" value="PST FAMILY PREDICTED COLANIC ACID TRANSPORTER"/>
    <property type="match status" value="1"/>
</dbReference>
<feature type="transmembrane region" description="Helical" evidence="7">
    <location>
        <begin position="345"/>
        <end position="368"/>
    </location>
</feature>
<reference evidence="9" key="1">
    <citation type="submission" date="2017-02" db="EMBL/GenBank/DDBJ databases">
        <title>Delineation of Paenibacillus larvae strains originating from foulbrood outbreaks.</title>
        <authorList>
            <person name="Beims H."/>
            <person name="Bunk B."/>
            <person name="Sproeer C."/>
            <person name="Mohr K.I."/>
            <person name="Pradella S."/>
            <person name="Guenther G."/>
            <person name="Rohde M."/>
            <person name="von der Ohe W."/>
            <person name="Steinert M."/>
        </authorList>
    </citation>
    <scope>NUCLEOTIDE SEQUENCE [LARGE SCALE GENOMIC DNA]</scope>
    <source>
        <strain evidence="9">Eric_III</strain>
    </source>
</reference>
<accession>A0A2L1UEY2</accession>
<keyword evidence="5 7" id="KW-1133">Transmembrane helix</keyword>
<feature type="transmembrane region" description="Helical" evidence="7">
    <location>
        <begin position="243"/>
        <end position="264"/>
    </location>
</feature>
<feature type="transmembrane region" description="Helical" evidence="7">
    <location>
        <begin position="403"/>
        <end position="425"/>
    </location>
</feature>
<feature type="transmembrane region" description="Helical" evidence="7">
    <location>
        <begin position="21"/>
        <end position="43"/>
    </location>
</feature>
<evidence type="ECO:0000256" key="3">
    <source>
        <dbReference type="ARBA" id="ARBA00022475"/>
    </source>
</evidence>
<sequence length="429" mass="47030">MSGRVRQLVSQSMLNRPFVKQVSVLAGGTAFSQLLLVAASPVLTRLYTPEQFGVLSVYVALLSIFTVIGSLQYEQAIPIVPDKKGVSNLIALCALILGTVYLLLMLGTVFFAGTISRMTDTPVLAGCLWLLPFSLLGAGLYQILNGWAVREKQFGELAKTKLSQSFGMMSVQIGGGLFQFGNWGLLFGDAIGRVSGSARLIKAIKRQQGFSRTDITFLGLGEMAKRYMKFPLMSTWSSGLNQLGLQLPAFMLAVFYGPSAVGWYTLAQRVIGIPFQVIGSSVGEVYLAEAAKISREKGERLHTLFWKTVKHMTVLAFPIALCLFLAAPWAFRLVFGQDWGPSGDFLRILSVMFFFQFITSPVAGTLQITERQDLHLIREVIRVVLLAGALLLANWTGRSAFTAIVYISIGGSIGYLVHGFISWYATRTF</sequence>
<dbReference type="GeneID" id="64219265"/>